<name>A0AAV7S1P8_PLEWA</name>
<organism evidence="1 2">
    <name type="scientific">Pleurodeles waltl</name>
    <name type="common">Iberian ribbed newt</name>
    <dbReference type="NCBI Taxonomy" id="8319"/>
    <lineage>
        <taxon>Eukaryota</taxon>
        <taxon>Metazoa</taxon>
        <taxon>Chordata</taxon>
        <taxon>Craniata</taxon>
        <taxon>Vertebrata</taxon>
        <taxon>Euteleostomi</taxon>
        <taxon>Amphibia</taxon>
        <taxon>Batrachia</taxon>
        <taxon>Caudata</taxon>
        <taxon>Salamandroidea</taxon>
        <taxon>Salamandridae</taxon>
        <taxon>Pleurodelinae</taxon>
        <taxon>Pleurodeles</taxon>
    </lineage>
</organism>
<protein>
    <submittedName>
        <fullName evidence="1">Uncharacterized protein</fullName>
    </submittedName>
</protein>
<reference evidence="1" key="1">
    <citation type="journal article" date="2022" name="bioRxiv">
        <title>Sequencing and chromosome-scale assembly of the giantPleurodeles waltlgenome.</title>
        <authorList>
            <person name="Brown T."/>
            <person name="Elewa A."/>
            <person name="Iarovenko S."/>
            <person name="Subramanian E."/>
            <person name="Araus A.J."/>
            <person name="Petzold A."/>
            <person name="Susuki M."/>
            <person name="Suzuki K.-i.T."/>
            <person name="Hayashi T."/>
            <person name="Toyoda A."/>
            <person name="Oliveira C."/>
            <person name="Osipova E."/>
            <person name="Leigh N.D."/>
            <person name="Simon A."/>
            <person name="Yun M.H."/>
        </authorList>
    </citation>
    <scope>NUCLEOTIDE SEQUENCE</scope>
    <source>
        <strain evidence="1">20211129_DDA</strain>
        <tissue evidence="1">Liver</tissue>
    </source>
</reference>
<sequence length="111" mass="11626">MGGPGGVPEVPIPEEEPSRAGLLAAIQGSRVVLEGKIKAMAVEVNLLQTDLRKVSDKVKVVEGSIVDLQVEDGTMAVVVPEMTDESTDPSDICMESFLLIPETVLLLGGAV</sequence>
<proteinExistence type="predicted"/>
<dbReference type="Proteomes" id="UP001066276">
    <property type="component" value="Chromosome 5"/>
</dbReference>
<evidence type="ECO:0000313" key="1">
    <source>
        <dbReference type="EMBL" id="KAJ1157907.1"/>
    </source>
</evidence>
<gene>
    <name evidence="1" type="ORF">NDU88_010604</name>
</gene>
<accession>A0AAV7S1P8</accession>
<comment type="caution">
    <text evidence="1">The sequence shown here is derived from an EMBL/GenBank/DDBJ whole genome shotgun (WGS) entry which is preliminary data.</text>
</comment>
<dbReference type="AlphaFoldDB" id="A0AAV7S1P8"/>
<dbReference type="EMBL" id="JANPWB010000009">
    <property type="protein sequence ID" value="KAJ1157907.1"/>
    <property type="molecule type" value="Genomic_DNA"/>
</dbReference>
<keyword evidence="2" id="KW-1185">Reference proteome</keyword>
<evidence type="ECO:0000313" key="2">
    <source>
        <dbReference type="Proteomes" id="UP001066276"/>
    </source>
</evidence>